<dbReference type="InterPro" id="IPR001173">
    <property type="entry name" value="Glyco_trans_2-like"/>
</dbReference>
<name>A0A1R3VFW8_9HYPH</name>
<dbReference type="Gene3D" id="3.90.550.10">
    <property type="entry name" value="Spore Coat Polysaccharide Biosynthesis Protein SpsA, Chain A"/>
    <property type="match status" value="1"/>
</dbReference>
<evidence type="ECO:0000259" key="2">
    <source>
        <dbReference type="Pfam" id="PF00535"/>
    </source>
</evidence>
<keyword evidence="4" id="KW-1185">Reference proteome</keyword>
<dbReference type="Proteomes" id="UP000188388">
    <property type="component" value="Unassembled WGS sequence"/>
</dbReference>
<dbReference type="CDD" id="cd02511">
    <property type="entry name" value="Beta4Glucosyltransferase"/>
    <property type="match status" value="1"/>
</dbReference>
<dbReference type="GO" id="GO:0016740">
    <property type="term" value="F:transferase activity"/>
    <property type="evidence" value="ECO:0007669"/>
    <property type="project" value="UniProtKB-KW"/>
</dbReference>
<evidence type="ECO:0000313" key="4">
    <source>
        <dbReference type="Proteomes" id="UP000188388"/>
    </source>
</evidence>
<dbReference type="SUPFAM" id="SSF53448">
    <property type="entry name" value="Nucleotide-diphospho-sugar transferases"/>
    <property type="match status" value="1"/>
</dbReference>
<dbReference type="InterPro" id="IPR029044">
    <property type="entry name" value="Nucleotide-diphossugar_trans"/>
</dbReference>
<dbReference type="AlphaFoldDB" id="A0A1R3VFW8"/>
<sequence>MGSSVMTEAAADNPKEIVQWRPGAVPIAVVMISLNEAHHMSAVLDNLEGFASEVFLVDSFSSDATVEIAVSRGVNVVQRRFRNFGDQWNFAVRALPITSPWTMKLDPDERLTDELKSSIASRIEGGKVQGLTLNRRLHFLGRKLPARQKVARVWRTGRCRFSDVVVNEHAIIEGKVETADGELEHHDSPNLHHWYQKQNNYTTAEATSFYEKLALADKPKLFGSSMQRRMLLKKHLRNIPFRYQLLFLHHYFAQGAWRGGRAGYIWARLRVDVFRMIEVKLIEMRRLGTTYRSTPPVLGAPHPRAIQVDGKDRLIASD</sequence>
<comment type="similarity">
    <text evidence="1">Belongs to the glycosyltransferase 2 family. WaaE/KdtX subfamily.</text>
</comment>
<dbReference type="Pfam" id="PF00535">
    <property type="entry name" value="Glycos_transf_2"/>
    <property type="match status" value="1"/>
</dbReference>
<dbReference type="PANTHER" id="PTHR43630">
    <property type="entry name" value="POLY-BETA-1,6-N-ACETYL-D-GLUCOSAMINE SYNTHASE"/>
    <property type="match status" value="1"/>
</dbReference>
<accession>A0A1R3VFW8</accession>
<reference evidence="4" key="1">
    <citation type="submission" date="2017-01" db="EMBL/GenBank/DDBJ databases">
        <authorList>
            <person name="Brunel B."/>
        </authorList>
    </citation>
    <scope>NUCLEOTIDE SEQUENCE [LARGE SCALE GENOMIC DNA]</scope>
</reference>
<gene>
    <name evidence="3" type="ORF">BQ8794_50244</name>
</gene>
<feature type="domain" description="Glycosyltransferase 2-like" evidence="2">
    <location>
        <begin position="29"/>
        <end position="150"/>
    </location>
</feature>
<evidence type="ECO:0000313" key="3">
    <source>
        <dbReference type="EMBL" id="SIT58142.1"/>
    </source>
</evidence>
<dbReference type="PANTHER" id="PTHR43630:SF2">
    <property type="entry name" value="GLYCOSYLTRANSFERASE"/>
    <property type="match status" value="1"/>
</dbReference>
<dbReference type="STRING" id="1631249.BQ8794_50244"/>
<evidence type="ECO:0000256" key="1">
    <source>
        <dbReference type="ARBA" id="ARBA00038494"/>
    </source>
</evidence>
<protein>
    <submittedName>
        <fullName evidence="3">Cell wall biogenesis glycosyltransferase</fullName>
    </submittedName>
</protein>
<proteinExistence type="inferred from homology"/>
<organism evidence="3 4">
    <name type="scientific">Mesorhizobium prunaredense</name>
    <dbReference type="NCBI Taxonomy" id="1631249"/>
    <lineage>
        <taxon>Bacteria</taxon>
        <taxon>Pseudomonadati</taxon>
        <taxon>Pseudomonadota</taxon>
        <taxon>Alphaproteobacteria</taxon>
        <taxon>Hyphomicrobiales</taxon>
        <taxon>Phyllobacteriaceae</taxon>
        <taxon>Mesorhizobium</taxon>
    </lineage>
</organism>
<dbReference type="EMBL" id="FTPD01000045">
    <property type="protein sequence ID" value="SIT58142.1"/>
    <property type="molecule type" value="Genomic_DNA"/>
</dbReference>
<keyword evidence="3" id="KW-0808">Transferase</keyword>